<organism evidence="1 2">
    <name type="scientific">Arsenophonus nasoniae</name>
    <name type="common">son-killer infecting Nasonia vitripennis</name>
    <dbReference type="NCBI Taxonomy" id="638"/>
    <lineage>
        <taxon>Bacteria</taxon>
        <taxon>Pseudomonadati</taxon>
        <taxon>Pseudomonadota</taxon>
        <taxon>Gammaproteobacteria</taxon>
        <taxon>Enterobacterales</taxon>
        <taxon>Morganellaceae</taxon>
        <taxon>Arsenophonus</taxon>
    </lineage>
</organism>
<dbReference type="PANTHER" id="PTHR34413">
    <property type="entry name" value="PROPHAGE TAIL FIBER ASSEMBLY PROTEIN HOMOLOG TFAE-RELATED-RELATED"/>
    <property type="match status" value="1"/>
</dbReference>
<dbReference type="EMBL" id="CP123523">
    <property type="protein sequence ID" value="WGM05955.1"/>
    <property type="molecule type" value="Genomic_DNA"/>
</dbReference>
<name>A0ABY8NNN3_9GAMM</name>
<dbReference type="PANTHER" id="PTHR34413:SF2">
    <property type="entry name" value="PROPHAGE TAIL FIBER ASSEMBLY PROTEIN HOMOLOG TFAE-RELATED"/>
    <property type="match status" value="1"/>
</dbReference>
<dbReference type="RefSeq" id="WP_280632344.1">
    <property type="nucleotide sequence ID" value="NZ_CP123523.1"/>
</dbReference>
<gene>
    <name evidence="1" type="ORF">QE258_00775</name>
</gene>
<proteinExistence type="predicted"/>
<evidence type="ECO:0000313" key="1">
    <source>
        <dbReference type="EMBL" id="WGM05955.1"/>
    </source>
</evidence>
<protein>
    <submittedName>
        <fullName evidence="1">Tail fiber assembly protein</fullName>
    </submittedName>
</protein>
<dbReference type="Pfam" id="PF02413">
    <property type="entry name" value="Caudo_TAP"/>
    <property type="match status" value="1"/>
</dbReference>
<dbReference type="Proteomes" id="UP001177592">
    <property type="component" value="Chromosome"/>
</dbReference>
<sequence>MMLKHMKNFKLAKPETPEEQILYDNHNVVFLRSDSGEDWYQCQLTFKPDTIKVMYDSNGIVCSLNRETDARGTIDASVFFPINRSVVELASVPDEADIDGTWIFDGKKVTQRTLTHEEEMAKAERRKMALMTQADQAMTPLQYALELERATEEEKAMLIAWKHYLVDLMRIDIRTAPCINWPVSPAMC</sequence>
<keyword evidence="2" id="KW-1185">Reference proteome</keyword>
<evidence type="ECO:0000313" key="2">
    <source>
        <dbReference type="Proteomes" id="UP001177592"/>
    </source>
</evidence>
<reference evidence="1" key="1">
    <citation type="submission" date="2023-04" db="EMBL/GenBank/DDBJ databases">
        <title>Genome dynamics across the evolutionary transition to endosymbiosis.</title>
        <authorList>
            <person name="Siozios S."/>
            <person name="Nadal-Jimenez P."/>
            <person name="Azagi T."/>
            <person name="Sprong H."/>
            <person name="Frost C.L."/>
            <person name="Parratt S.R."/>
            <person name="Taylor G."/>
            <person name="Brettell L."/>
            <person name="Lew K.C."/>
            <person name="Croft L."/>
            <person name="King K.C."/>
            <person name="Brockhurst M.A."/>
            <person name="Hypsa V."/>
            <person name="Novakova E."/>
            <person name="Darby A.C."/>
            <person name="Hurst G.D.D."/>
        </authorList>
    </citation>
    <scope>NUCLEOTIDE SEQUENCE</scope>
    <source>
        <strain evidence="1">ANv_CAN</strain>
    </source>
</reference>
<dbReference type="InterPro" id="IPR051220">
    <property type="entry name" value="TFA_Chaperone"/>
</dbReference>
<accession>A0ABY8NNN3</accession>
<dbReference type="InterPro" id="IPR003458">
    <property type="entry name" value="Phage_T4_Gp38_tail_assem"/>
</dbReference>